<feature type="transmembrane region" description="Helical" evidence="2">
    <location>
        <begin position="122"/>
        <end position="141"/>
    </location>
</feature>
<feature type="region of interest" description="Disordered" evidence="1">
    <location>
        <begin position="1"/>
        <end position="25"/>
    </location>
</feature>
<feature type="transmembrane region" description="Helical" evidence="2">
    <location>
        <begin position="47"/>
        <end position="66"/>
    </location>
</feature>
<dbReference type="Proteomes" id="UP000078512">
    <property type="component" value="Unassembled WGS sequence"/>
</dbReference>
<evidence type="ECO:0000256" key="1">
    <source>
        <dbReference type="SAM" id="MobiDB-lite"/>
    </source>
</evidence>
<feature type="transmembrane region" description="Helical" evidence="2">
    <location>
        <begin position="78"/>
        <end position="101"/>
    </location>
</feature>
<keyword evidence="4" id="KW-1185">Reference proteome</keyword>
<organism evidence="3 4">
    <name type="scientific">Linnemannia elongata AG-77</name>
    <dbReference type="NCBI Taxonomy" id="1314771"/>
    <lineage>
        <taxon>Eukaryota</taxon>
        <taxon>Fungi</taxon>
        <taxon>Fungi incertae sedis</taxon>
        <taxon>Mucoromycota</taxon>
        <taxon>Mortierellomycotina</taxon>
        <taxon>Mortierellomycetes</taxon>
        <taxon>Mortierellales</taxon>
        <taxon>Mortierellaceae</taxon>
        <taxon>Linnemannia</taxon>
    </lineage>
</organism>
<protein>
    <submittedName>
        <fullName evidence="3">Uncharacterized protein</fullName>
    </submittedName>
</protein>
<evidence type="ECO:0000256" key="2">
    <source>
        <dbReference type="SAM" id="Phobius"/>
    </source>
</evidence>
<reference evidence="3 4" key="1">
    <citation type="submission" date="2016-05" db="EMBL/GenBank/DDBJ databases">
        <title>Genome sequencing reveals origins of a unique bacterial endosymbiosis in the earliest lineages of terrestrial Fungi.</title>
        <authorList>
            <consortium name="DOE Joint Genome Institute"/>
            <person name="Uehling J."/>
            <person name="Gryganskyi A."/>
            <person name="Hameed K."/>
            <person name="Tschaplinski T."/>
            <person name="Misztal P."/>
            <person name="Wu S."/>
            <person name="Desiro A."/>
            <person name="Vande Pol N."/>
            <person name="Du Z.-Y."/>
            <person name="Zienkiewicz A."/>
            <person name="Zienkiewicz K."/>
            <person name="Morin E."/>
            <person name="Tisserant E."/>
            <person name="Splivallo R."/>
            <person name="Hainaut M."/>
            <person name="Henrissat B."/>
            <person name="Ohm R."/>
            <person name="Kuo A."/>
            <person name="Yan J."/>
            <person name="Lipzen A."/>
            <person name="Nolan M."/>
            <person name="Labutti K."/>
            <person name="Barry K."/>
            <person name="Goldstein A."/>
            <person name="Labbe J."/>
            <person name="Schadt C."/>
            <person name="Tuskan G."/>
            <person name="Grigoriev I."/>
            <person name="Martin F."/>
            <person name="Vilgalys R."/>
            <person name="Bonito G."/>
        </authorList>
    </citation>
    <scope>NUCLEOTIDE SEQUENCE [LARGE SCALE GENOMIC DNA]</scope>
    <source>
        <strain evidence="3 4">AG-77</strain>
    </source>
</reference>
<feature type="compositionally biased region" description="Low complexity" evidence="1">
    <location>
        <begin position="1"/>
        <end position="12"/>
    </location>
</feature>
<evidence type="ECO:0000313" key="3">
    <source>
        <dbReference type="EMBL" id="OAQ22896.1"/>
    </source>
</evidence>
<sequence length="170" mass="19409">MVNKAPKPQKAPKGPKQKRGPGSSFLNSEVFQKSEQLLKENKDAKPFQDMFFVLFVLLAFFIWRLFTAKTSDPKGAVGFWSVVVFVSIAFINFFTSFLVMVRARRHSSVAFLRIADGDVLRFTILSGVFGAWFAMFWYGFSGSDPKFFRNLVAASFVNIFWLAVVIQFYL</sequence>
<proteinExistence type="predicted"/>
<gene>
    <name evidence="3" type="ORF">K457DRAFT_25603</name>
</gene>
<keyword evidence="2" id="KW-1133">Transmembrane helix</keyword>
<name>A0A197JEH7_9FUNG</name>
<dbReference type="OrthoDB" id="2388190at2759"/>
<dbReference type="EMBL" id="KV442137">
    <property type="protein sequence ID" value="OAQ22896.1"/>
    <property type="molecule type" value="Genomic_DNA"/>
</dbReference>
<keyword evidence="2" id="KW-0472">Membrane</keyword>
<keyword evidence="2" id="KW-0812">Transmembrane</keyword>
<dbReference type="AlphaFoldDB" id="A0A197JEH7"/>
<evidence type="ECO:0000313" key="4">
    <source>
        <dbReference type="Proteomes" id="UP000078512"/>
    </source>
</evidence>
<feature type="transmembrane region" description="Helical" evidence="2">
    <location>
        <begin position="147"/>
        <end position="169"/>
    </location>
</feature>
<accession>A0A197JEH7</accession>